<dbReference type="AlphaFoldDB" id="A0AAD7IUB6"/>
<evidence type="ECO:0000256" key="1">
    <source>
        <dbReference type="ARBA" id="ARBA00005446"/>
    </source>
</evidence>
<comment type="catalytic activity">
    <reaction evidence="2">
        <text>Couples ATP hydrolysis with the unwinding of duplex DNA by translocating in the 3'-5' direction.</text>
        <dbReference type="EC" id="5.6.2.4"/>
    </reaction>
</comment>
<name>A0AAD7IUB6_9AGAR</name>
<feature type="compositionally biased region" description="Basic residues" evidence="4">
    <location>
        <begin position="349"/>
        <end position="363"/>
    </location>
</feature>
<dbReference type="GO" id="GO:0005634">
    <property type="term" value="C:nucleus"/>
    <property type="evidence" value="ECO:0007669"/>
    <property type="project" value="TreeGrafter"/>
</dbReference>
<dbReference type="EMBL" id="JARKIB010000067">
    <property type="protein sequence ID" value="KAJ7749928.1"/>
    <property type="molecule type" value="Genomic_DNA"/>
</dbReference>
<dbReference type="InterPro" id="IPR027417">
    <property type="entry name" value="P-loop_NTPase"/>
</dbReference>
<dbReference type="InterPro" id="IPR001650">
    <property type="entry name" value="Helicase_C-like"/>
</dbReference>
<organism evidence="6 7">
    <name type="scientific">Mycena metata</name>
    <dbReference type="NCBI Taxonomy" id="1033252"/>
    <lineage>
        <taxon>Eukaryota</taxon>
        <taxon>Fungi</taxon>
        <taxon>Dikarya</taxon>
        <taxon>Basidiomycota</taxon>
        <taxon>Agaricomycotina</taxon>
        <taxon>Agaricomycetes</taxon>
        <taxon>Agaricomycetidae</taxon>
        <taxon>Agaricales</taxon>
        <taxon>Marasmiineae</taxon>
        <taxon>Mycenaceae</taxon>
        <taxon>Mycena</taxon>
    </lineage>
</organism>
<keyword evidence="7" id="KW-1185">Reference proteome</keyword>
<dbReference type="PANTHER" id="PTHR13710">
    <property type="entry name" value="DNA HELICASE RECQ FAMILY MEMBER"/>
    <property type="match status" value="1"/>
</dbReference>
<dbReference type="GO" id="GO:0016787">
    <property type="term" value="F:hydrolase activity"/>
    <property type="evidence" value="ECO:0007669"/>
    <property type="project" value="UniProtKB-KW"/>
</dbReference>
<dbReference type="Pfam" id="PF00271">
    <property type="entry name" value="Helicase_C"/>
    <property type="match status" value="1"/>
</dbReference>
<comment type="similarity">
    <text evidence="1">Belongs to the helicase family. RecQ subfamily.</text>
</comment>
<dbReference type="SUPFAM" id="SSF52540">
    <property type="entry name" value="P-loop containing nucleoside triphosphate hydrolases"/>
    <property type="match status" value="1"/>
</dbReference>
<dbReference type="Gene3D" id="3.40.50.300">
    <property type="entry name" value="P-loop containing nucleotide triphosphate hydrolases"/>
    <property type="match status" value="2"/>
</dbReference>
<gene>
    <name evidence="6" type="ORF">B0H16DRAFT_1887988</name>
</gene>
<dbReference type="GO" id="GO:0000724">
    <property type="term" value="P:double-strand break repair via homologous recombination"/>
    <property type="evidence" value="ECO:0007669"/>
    <property type="project" value="TreeGrafter"/>
</dbReference>
<protein>
    <recommendedName>
        <fullName evidence="3">DNA 3'-5' helicase</fullName>
        <ecNumber evidence="3">5.6.2.4</ecNumber>
    </recommendedName>
</protein>
<dbReference type="PANTHER" id="PTHR13710:SF120">
    <property type="entry name" value="BIFUNCTIONAL 3'-5' EXONUCLEASE_ATP-DEPENDENT HELICASE WRN"/>
    <property type="match status" value="1"/>
</dbReference>
<reference evidence="6" key="1">
    <citation type="submission" date="2023-03" db="EMBL/GenBank/DDBJ databases">
        <title>Massive genome expansion in bonnet fungi (Mycena s.s.) driven by repeated elements and novel gene families across ecological guilds.</title>
        <authorList>
            <consortium name="Lawrence Berkeley National Laboratory"/>
            <person name="Harder C.B."/>
            <person name="Miyauchi S."/>
            <person name="Viragh M."/>
            <person name="Kuo A."/>
            <person name="Thoen E."/>
            <person name="Andreopoulos B."/>
            <person name="Lu D."/>
            <person name="Skrede I."/>
            <person name="Drula E."/>
            <person name="Henrissat B."/>
            <person name="Morin E."/>
            <person name="Kohler A."/>
            <person name="Barry K."/>
            <person name="LaButti K."/>
            <person name="Morin E."/>
            <person name="Salamov A."/>
            <person name="Lipzen A."/>
            <person name="Mereny Z."/>
            <person name="Hegedus B."/>
            <person name="Baldrian P."/>
            <person name="Stursova M."/>
            <person name="Weitz H."/>
            <person name="Taylor A."/>
            <person name="Grigoriev I.V."/>
            <person name="Nagy L.G."/>
            <person name="Martin F."/>
            <person name="Kauserud H."/>
        </authorList>
    </citation>
    <scope>NUCLEOTIDE SEQUENCE</scope>
    <source>
        <strain evidence="6">CBHHK182m</strain>
    </source>
</reference>
<sequence length="385" mass="43503">MNKMWEFITDCPDFRENISFTSVDETHLIDEWGGGEFRPSFRHVGNFVRGRLPPDVSLSGLSATLIPGAATRTVCKSLGFQSGSFHLYRRSNERENLQILLHTLTHTLGGDSFPDLLQYLASKRKTIIYCATIELCWRVYIFLLRLLPPGPRRLTRIRLYHAMCWPDENEKTVELMRNDPMCQIIVSTVAFGQGFNVPSIFDSIQLGVAKTVSQTLQQGGRAGRDPATIGRMIILVQAAALKSAQKYLARHNSDSRKPAKNSKNLTTMNNEKALMLTATICLNVLLNKMFGNSTPGSSLDCIARVRRLPCSNCLPRFVGSIEYPPSPLPSGTQRLRPFSLPKPKTPVPQRHRPKNTKLTRKMRTTADVDLRKFRLQVQKAEREYD</sequence>
<keyword evidence="6" id="KW-0378">Hydrolase</keyword>
<evidence type="ECO:0000313" key="7">
    <source>
        <dbReference type="Proteomes" id="UP001215598"/>
    </source>
</evidence>
<evidence type="ECO:0000313" key="6">
    <source>
        <dbReference type="EMBL" id="KAJ7749928.1"/>
    </source>
</evidence>
<dbReference type="Proteomes" id="UP001215598">
    <property type="component" value="Unassembled WGS sequence"/>
</dbReference>
<dbReference type="GO" id="GO:0005694">
    <property type="term" value="C:chromosome"/>
    <property type="evidence" value="ECO:0007669"/>
    <property type="project" value="TreeGrafter"/>
</dbReference>
<feature type="domain" description="Helicase C-terminal" evidence="5">
    <location>
        <begin position="115"/>
        <end position="264"/>
    </location>
</feature>
<feature type="non-terminal residue" evidence="6">
    <location>
        <position position="1"/>
    </location>
</feature>
<evidence type="ECO:0000256" key="3">
    <source>
        <dbReference type="ARBA" id="ARBA00034808"/>
    </source>
</evidence>
<dbReference type="GO" id="GO:0005737">
    <property type="term" value="C:cytoplasm"/>
    <property type="evidence" value="ECO:0007669"/>
    <property type="project" value="TreeGrafter"/>
</dbReference>
<dbReference type="EC" id="5.6.2.4" evidence="3"/>
<dbReference type="GO" id="GO:0043138">
    <property type="term" value="F:3'-5' DNA helicase activity"/>
    <property type="evidence" value="ECO:0007669"/>
    <property type="project" value="UniProtKB-EC"/>
</dbReference>
<evidence type="ECO:0000256" key="4">
    <source>
        <dbReference type="SAM" id="MobiDB-lite"/>
    </source>
</evidence>
<accession>A0AAD7IUB6</accession>
<evidence type="ECO:0000256" key="2">
    <source>
        <dbReference type="ARBA" id="ARBA00034617"/>
    </source>
</evidence>
<dbReference type="GO" id="GO:0009378">
    <property type="term" value="F:four-way junction helicase activity"/>
    <property type="evidence" value="ECO:0007669"/>
    <property type="project" value="TreeGrafter"/>
</dbReference>
<dbReference type="PROSITE" id="PS51194">
    <property type="entry name" value="HELICASE_CTER"/>
    <property type="match status" value="1"/>
</dbReference>
<evidence type="ECO:0000259" key="5">
    <source>
        <dbReference type="PROSITE" id="PS51194"/>
    </source>
</evidence>
<comment type="caution">
    <text evidence="6">The sequence shown here is derived from an EMBL/GenBank/DDBJ whole genome shotgun (WGS) entry which is preliminary data.</text>
</comment>
<proteinExistence type="inferred from homology"/>
<feature type="region of interest" description="Disordered" evidence="4">
    <location>
        <begin position="325"/>
        <end position="365"/>
    </location>
</feature>